<protein>
    <submittedName>
        <fullName evidence="1">Uncharacterized protein</fullName>
    </submittedName>
</protein>
<organism evidence="1 2">
    <name type="scientific">Streptomyces flaveolus</name>
    <dbReference type="NCBI Taxonomy" id="67297"/>
    <lineage>
        <taxon>Bacteria</taxon>
        <taxon>Bacillati</taxon>
        <taxon>Actinomycetota</taxon>
        <taxon>Actinomycetes</taxon>
        <taxon>Kitasatosporales</taxon>
        <taxon>Streptomycetaceae</taxon>
        <taxon>Streptomyces</taxon>
    </lineage>
</organism>
<dbReference type="EMBL" id="JBEPCV010000024">
    <property type="protein sequence ID" value="MER6906629.1"/>
    <property type="molecule type" value="Genomic_DNA"/>
</dbReference>
<accession>A0ABV1VKQ9</accession>
<evidence type="ECO:0000313" key="1">
    <source>
        <dbReference type="EMBL" id="MER6906629.1"/>
    </source>
</evidence>
<dbReference type="Proteomes" id="UP001490330">
    <property type="component" value="Unassembled WGS sequence"/>
</dbReference>
<gene>
    <name evidence="1" type="ORF">ABT322_23390</name>
</gene>
<reference evidence="1 2" key="1">
    <citation type="submission" date="2024-06" db="EMBL/GenBank/DDBJ databases">
        <title>The Natural Products Discovery Center: Release of the First 8490 Sequenced Strains for Exploring Actinobacteria Biosynthetic Diversity.</title>
        <authorList>
            <person name="Kalkreuter E."/>
            <person name="Kautsar S.A."/>
            <person name="Yang D."/>
            <person name="Bader C.D."/>
            <person name="Teijaro C.N."/>
            <person name="Fluegel L."/>
            <person name="Davis C.M."/>
            <person name="Simpson J.R."/>
            <person name="Lauterbach L."/>
            <person name="Steele A.D."/>
            <person name="Gui C."/>
            <person name="Meng S."/>
            <person name="Li G."/>
            <person name="Viehrig K."/>
            <person name="Ye F."/>
            <person name="Su P."/>
            <person name="Kiefer A.F."/>
            <person name="Nichols A."/>
            <person name="Cepeda A.J."/>
            <person name="Yan W."/>
            <person name="Fan B."/>
            <person name="Jiang Y."/>
            <person name="Adhikari A."/>
            <person name="Zheng C.-J."/>
            <person name="Schuster L."/>
            <person name="Cowan T.M."/>
            <person name="Smanski M.J."/>
            <person name="Chevrette M.G."/>
            <person name="De Carvalho L.P.S."/>
            <person name="Shen B."/>
        </authorList>
    </citation>
    <scope>NUCLEOTIDE SEQUENCE [LARGE SCALE GENOMIC DNA]</scope>
    <source>
        <strain evidence="1 2">NPDC000632</strain>
    </source>
</reference>
<dbReference type="RefSeq" id="WP_350718721.1">
    <property type="nucleotide sequence ID" value="NZ_JBEPCO010000011.1"/>
</dbReference>
<comment type="caution">
    <text evidence="1">The sequence shown here is derived from an EMBL/GenBank/DDBJ whole genome shotgun (WGS) entry which is preliminary data.</text>
</comment>
<sequence length="116" mass="12838">MSGRLEPRVERAVSAQYYTAVIYVEAEATERPEVQRVLEAGKFGTDSARSMLRLSVGVGGVEVLSSRVAAWPRCPLRRHRIRDGCAQRRWAAAGRSFVEDVASAWLRVVLAPGRTP</sequence>
<name>A0ABV1VKQ9_9ACTN</name>
<evidence type="ECO:0000313" key="2">
    <source>
        <dbReference type="Proteomes" id="UP001490330"/>
    </source>
</evidence>
<keyword evidence="2" id="KW-1185">Reference proteome</keyword>
<proteinExistence type="predicted"/>